<gene>
    <name evidence="1" type="primary">ORF153</name>
</gene>
<accession>Q9PYP3</accession>
<organismHost>
    <name type="scientific">Xestia</name>
    <dbReference type="NCBI Taxonomy" id="320016"/>
</organismHost>
<evidence type="ECO:0000313" key="2">
    <source>
        <dbReference type="Proteomes" id="UP000202921"/>
    </source>
</evidence>
<protein>
    <submittedName>
        <fullName evidence="1">ORF153</fullName>
    </submittedName>
</protein>
<dbReference type="KEGG" id="vg:1442387"/>
<name>Q9PYP3_GVXN</name>
<evidence type="ECO:0000313" key="1">
    <source>
        <dbReference type="EMBL" id="AAF05267.1"/>
    </source>
</evidence>
<dbReference type="RefSeq" id="NP_059301.1">
    <property type="nucleotide sequence ID" value="NC_002331.1"/>
</dbReference>
<sequence>MNPTRLKLVLLVTRGQDNLARLAWITRGDGEFFHTAPARSIVTRMQLKIY</sequence>
<dbReference type="GeneID" id="1442387"/>
<dbReference type="EMBL" id="AF162221">
    <property type="protein sequence ID" value="AAF05267.1"/>
    <property type="molecule type" value="Genomic_DNA"/>
</dbReference>
<reference evidence="1 2" key="1">
    <citation type="journal article" date="1999" name="Virology">
        <title>Sequence analysis of the Xestia c-nigrum granulovirus genome.</title>
        <authorList>
            <person name="Hayakawa T."/>
            <person name="Ko R."/>
            <person name="Okano K."/>
            <person name="Seong S.I."/>
            <person name="Goto C."/>
            <person name="Maeda S."/>
        </authorList>
    </citation>
    <scope>NUCLEOTIDE SEQUENCE [LARGE SCALE GENOMIC DNA]</scope>
</reference>
<proteinExistence type="predicted"/>
<keyword evidence="2" id="KW-1185">Reference proteome</keyword>
<organism evidence="1 2">
    <name type="scientific">Xestia c-nigrum granulosis virus</name>
    <name type="common">XnGV</name>
    <name type="synonym">Xestia c-nigrum granulovirus</name>
    <dbReference type="NCBI Taxonomy" id="51677"/>
    <lineage>
        <taxon>Viruses</taxon>
        <taxon>Viruses incertae sedis</taxon>
        <taxon>Naldaviricetes</taxon>
        <taxon>Lefavirales</taxon>
        <taxon>Baculoviridae</taxon>
        <taxon>Betabaculovirus</taxon>
        <taxon>Betabaculovirus xecnigri</taxon>
    </lineage>
</organism>
<dbReference type="Proteomes" id="UP000202921">
    <property type="component" value="Segment"/>
</dbReference>